<accession>A0ABV9XA26</accession>
<sequence>MDPIAPELLMALASGTAGAAGQQIWFALRNLVGRRPDPEGTPDGEGELVALGEAAHSVDRARELAEALAERARQDPAFARALETWRREAEALPELRTGTGEVRNEISGGTFQGAVVQARDINGPLSFGR</sequence>
<proteinExistence type="predicted"/>
<dbReference type="RefSeq" id="WP_345693530.1">
    <property type="nucleotide sequence ID" value="NZ_BAABIT010000001.1"/>
</dbReference>
<dbReference type="Proteomes" id="UP001595829">
    <property type="component" value="Unassembled WGS sequence"/>
</dbReference>
<organism evidence="1 2">
    <name type="scientific">Streptomyces coeruleoprunus</name>
    <dbReference type="NCBI Taxonomy" id="285563"/>
    <lineage>
        <taxon>Bacteria</taxon>
        <taxon>Bacillati</taxon>
        <taxon>Actinomycetota</taxon>
        <taxon>Actinomycetes</taxon>
        <taxon>Kitasatosporales</taxon>
        <taxon>Streptomycetaceae</taxon>
        <taxon>Streptomyces</taxon>
    </lineage>
</organism>
<protein>
    <submittedName>
        <fullName evidence="1">Uncharacterized protein</fullName>
    </submittedName>
</protein>
<name>A0ABV9XA26_9ACTN</name>
<evidence type="ECO:0000313" key="2">
    <source>
        <dbReference type="Proteomes" id="UP001595829"/>
    </source>
</evidence>
<dbReference type="EMBL" id="JBHSJD010000002">
    <property type="protein sequence ID" value="MFC5021578.1"/>
    <property type="molecule type" value="Genomic_DNA"/>
</dbReference>
<reference evidence="2" key="1">
    <citation type="journal article" date="2019" name="Int. J. Syst. Evol. Microbiol.">
        <title>The Global Catalogue of Microorganisms (GCM) 10K type strain sequencing project: providing services to taxonomists for standard genome sequencing and annotation.</title>
        <authorList>
            <consortium name="The Broad Institute Genomics Platform"/>
            <consortium name="The Broad Institute Genome Sequencing Center for Infectious Disease"/>
            <person name="Wu L."/>
            <person name="Ma J."/>
        </authorList>
    </citation>
    <scope>NUCLEOTIDE SEQUENCE [LARGE SCALE GENOMIC DNA]</scope>
    <source>
        <strain evidence="2">CGMCC 4.1648</strain>
    </source>
</reference>
<comment type="caution">
    <text evidence="1">The sequence shown here is derived from an EMBL/GenBank/DDBJ whole genome shotgun (WGS) entry which is preliminary data.</text>
</comment>
<keyword evidence="2" id="KW-1185">Reference proteome</keyword>
<gene>
    <name evidence="1" type="ORF">ACFPM3_05345</name>
</gene>
<evidence type="ECO:0000313" key="1">
    <source>
        <dbReference type="EMBL" id="MFC5021578.1"/>
    </source>
</evidence>